<proteinExistence type="predicted"/>
<dbReference type="GO" id="GO:0005829">
    <property type="term" value="C:cytosol"/>
    <property type="evidence" value="ECO:0007669"/>
    <property type="project" value="TreeGrafter"/>
</dbReference>
<name>A0AA87RI56_9MICO</name>
<dbReference type="Pfam" id="PF13450">
    <property type="entry name" value="NAD_binding_8"/>
    <property type="match status" value="1"/>
</dbReference>
<dbReference type="Proteomes" id="UP000321749">
    <property type="component" value="Unassembled WGS sequence"/>
</dbReference>
<sequence length="541" mass="55520">MPAATSTGTHGTGTATGGRPAVAIVGGGHNGLTAAAYLARAGVDVTVLERLPHAGGAAVSTAGFVGLDARLSRYSYLVSLLPQQIIRDLGLDVRLARRRYSSYTPQPGTDRGLLVDVGDETATRDSFSAIGAAGDADGFGRFTERTTRLAASLFPTLTGPLPTREAARAAAGDASAWSEIVDAPIADAIESAVAHDLVRGVIATDALIGTFAALDDPGLEQNRCLLYHVIGGGTGDWDVPIGGMGRVSGGLEEAARAAGASILTGVTVTRITPDGEVTWAGDAGTEVTAGFDLVLSAVAPHVLARLLGPEGADVPRPEGAQVKVNMLLSRLPRLRDGVSPQAAFGGTFHINEGYAQLGAAHAAASAGRIPEPLPCEIYCHSLTDGTILADELRASGAHTLTVFGLHVPDRLLTRETNERMRGELERAVLASLDSVLAEPIEPLLLQGTGSDGVAATAIETKTTLDIEDALAMPGGNIFHGPLSWPWLEAPAGSVAERWGVETAHERILMAGAGARRGGAVSGIGGHNAAHAALELLASRLP</sequence>
<evidence type="ECO:0000313" key="2">
    <source>
        <dbReference type="Proteomes" id="UP000321749"/>
    </source>
</evidence>
<dbReference type="EMBL" id="BJUU01000015">
    <property type="protein sequence ID" value="GEK80904.1"/>
    <property type="molecule type" value="Genomic_DNA"/>
</dbReference>
<dbReference type="PANTHER" id="PTHR10668:SF103">
    <property type="entry name" value="PYRIDINE NUCLEOTIDE-DISULFIDE OXIDOREDUCTASE DOMAIN-CONTAINING PROTEIN 2"/>
    <property type="match status" value="1"/>
</dbReference>
<protein>
    <submittedName>
        <fullName evidence="1">Phytoene dehydrogenase</fullName>
    </submittedName>
</protein>
<organism evidence="1 2">
    <name type="scientific">Agrococcus baldri</name>
    <dbReference type="NCBI Taxonomy" id="153730"/>
    <lineage>
        <taxon>Bacteria</taxon>
        <taxon>Bacillati</taxon>
        <taxon>Actinomycetota</taxon>
        <taxon>Actinomycetes</taxon>
        <taxon>Micrococcales</taxon>
        <taxon>Microbacteriaceae</taxon>
        <taxon>Agrococcus</taxon>
    </lineage>
</organism>
<reference evidence="1 2" key="1">
    <citation type="submission" date="2019-07" db="EMBL/GenBank/DDBJ databases">
        <title>Whole genome shotgun sequence of Agrococcus baldri NBRC 103055.</title>
        <authorList>
            <person name="Hosoyama A."/>
            <person name="Uohara A."/>
            <person name="Ohji S."/>
            <person name="Ichikawa N."/>
        </authorList>
    </citation>
    <scope>NUCLEOTIDE SEQUENCE [LARGE SCALE GENOMIC DNA]</scope>
    <source>
        <strain evidence="1 2">NBRC 103055</strain>
    </source>
</reference>
<keyword evidence="2" id="KW-1185">Reference proteome</keyword>
<accession>A0AA87RI56</accession>
<dbReference type="RefSeq" id="WP_146795575.1">
    <property type="nucleotide sequence ID" value="NZ_BJUU01000015.1"/>
</dbReference>
<dbReference type="InterPro" id="IPR036188">
    <property type="entry name" value="FAD/NAD-bd_sf"/>
</dbReference>
<dbReference type="AlphaFoldDB" id="A0AA87RI56"/>
<dbReference type="Gene3D" id="3.50.50.60">
    <property type="entry name" value="FAD/NAD(P)-binding domain"/>
    <property type="match status" value="2"/>
</dbReference>
<dbReference type="SUPFAM" id="SSF51905">
    <property type="entry name" value="FAD/NAD(P)-binding domain"/>
    <property type="match status" value="1"/>
</dbReference>
<dbReference type="PRINTS" id="PR00420">
    <property type="entry name" value="RNGMNOXGNASE"/>
</dbReference>
<comment type="caution">
    <text evidence="1">The sequence shown here is derived from an EMBL/GenBank/DDBJ whole genome shotgun (WGS) entry which is preliminary data.</text>
</comment>
<dbReference type="PANTHER" id="PTHR10668">
    <property type="entry name" value="PHYTOENE DEHYDROGENASE"/>
    <property type="match status" value="1"/>
</dbReference>
<evidence type="ECO:0000313" key="1">
    <source>
        <dbReference type="EMBL" id="GEK80904.1"/>
    </source>
</evidence>
<gene>
    <name evidence="1" type="ORF">ABA31_22550</name>
</gene>